<organism evidence="1 2">
    <name type="scientific">Magnetofaba australis IT-1</name>
    <dbReference type="NCBI Taxonomy" id="1434232"/>
    <lineage>
        <taxon>Bacteria</taxon>
        <taxon>Pseudomonadati</taxon>
        <taxon>Pseudomonadota</taxon>
        <taxon>Magnetococcia</taxon>
        <taxon>Magnetococcales</taxon>
        <taxon>Magnetococcaceae</taxon>
        <taxon>Magnetofaba</taxon>
    </lineage>
</organism>
<dbReference type="AlphaFoldDB" id="A0A1Y2K2W4"/>
<dbReference type="STRING" id="1434232.MAIT1_02409"/>
<accession>A0A1Y2K2W4</accession>
<reference evidence="1 2" key="1">
    <citation type="journal article" date="2016" name="BMC Genomics">
        <title>Combined genomic and structural analyses of a cultured magnetotactic bacterium reveals its niche adaptation to a dynamic environment.</title>
        <authorList>
            <person name="Araujo A.C."/>
            <person name="Morillo V."/>
            <person name="Cypriano J."/>
            <person name="Teixeira L.C."/>
            <person name="Leao P."/>
            <person name="Lyra S."/>
            <person name="Almeida L.G."/>
            <person name="Bazylinski D.A."/>
            <person name="Vasconcellos A.T."/>
            <person name="Abreu F."/>
            <person name="Lins U."/>
        </authorList>
    </citation>
    <scope>NUCLEOTIDE SEQUENCE [LARGE SCALE GENOMIC DNA]</scope>
    <source>
        <strain evidence="1 2">IT-1</strain>
    </source>
</reference>
<protein>
    <recommendedName>
        <fullName evidence="3">DUF4242 domain-containing protein</fullName>
    </recommendedName>
</protein>
<keyword evidence="2" id="KW-1185">Reference proteome</keyword>
<dbReference type="InterPro" id="IPR025336">
    <property type="entry name" value="SCO4226-like"/>
</dbReference>
<comment type="caution">
    <text evidence="1">The sequence shown here is derived from an EMBL/GenBank/DDBJ whole genome shotgun (WGS) entry which is preliminary data.</text>
</comment>
<dbReference type="Proteomes" id="UP000194003">
    <property type="component" value="Unassembled WGS sequence"/>
</dbReference>
<dbReference type="InterPro" id="IPR042557">
    <property type="entry name" value="SCO4226"/>
</dbReference>
<evidence type="ECO:0000313" key="1">
    <source>
        <dbReference type="EMBL" id="OSM02289.1"/>
    </source>
</evidence>
<evidence type="ECO:0000313" key="2">
    <source>
        <dbReference type="Proteomes" id="UP000194003"/>
    </source>
</evidence>
<dbReference type="Gene3D" id="3.30.70.3090">
    <property type="entry name" value="ORF SCO4226, nickel-binding ferredoxin-like monomer"/>
    <property type="match status" value="1"/>
</dbReference>
<dbReference type="Pfam" id="PF14026">
    <property type="entry name" value="SCO4226-like"/>
    <property type="match status" value="1"/>
</dbReference>
<gene>
    <name evidence="1" type="ORF">MAIT1_02409</name>
</gene>
<evidence type="ECO:0008006" key="3">
    <source>
        <dbReference type="Google" id="ProtNLM"/>
    </source>
</evidence>
<proteinExistence type="predicted"/>
<dbReference type="EMBL" id="LVJN01000020">
    <property type="protein sequence ID" value="OSM02289.1"/>
    <property type="molecule type" value="Genomic_DNA"/>
</dbReference>
<sequence>MAMQTMKFFIDTHDAKQGTFPVGLTPEQFKGFFEKYLQACEIEGVIVLKTHLAYADDRAFCFTMAPDAEAVRRAHERVGLPFDSISEVQTATPGDTFFQPQTA</sequence>
<name>A0A1Y2K2W4_9PROT</name>